<name>A0A8S5SE42_9CAUD</name>
<proteinExistence type="predicted"/>
<reference evidence="1" key="1">
    <citation type="journal article" date="2021" name="Proc. Natl. Acad. Sci. U.S.A.">
        <title>A Catalog of Tens of Thousands of Viruses from Human Metagenomes Reveals Hidden Associations with Chronic Diseases.</title>
        <authorList>
            <person name="Tisza M.J."/>
            <person name="Buck C.B."/>
        </authorList>
    </citation>
    <scope>NUCLEOTIDE SEQUENCE</scope>
    <source>
        <strain evidence="1">CtrNG92</strain>
    </source>
</reference>
<sequence>MATLYGKIGQNDPAYLLADPTGAEKIGVSLKPGVGTIKRGTVIYRNASNLYEAAAAANIIATNYLAVLDEEVTSATGETIAPVAAAYRTGRLIAGKVLTSAGTAVTAAQEVILRGQGIMLSQMDATAPELNNEVTPTQDAGGGT</sequence>
<organism evidence="1">
    <name type="scientific">Caudovirales sp. ctrNG92</name>
    <dbReference type="NCBI Taxonomy" id="2827638"/>
    <lineage>
        <taxon>Viruses</taxon>
        <taxon>Duplodnaviria</taxon>
        <taxon>Heunggongvirae</taxon>
        <taxon>Uroviricota</taxon>
        <taxon>Caudoviricetes</taxon>
    </lineage>
</organism>
<protein>
    <submittedName>
        <fullName evidence="1">HEAD DECORATION PROTEIN LAMBDA, HEAD PROTEIN D</fullName>
    </submittedName>
</protein>
<accession>A0A8S5SE42</accession>
<dbReference type="EMBL" id="BK032578">
    <property type="protein sequence ID" value="DAF49230.1"/>
    <property type="molecule type" value="Genomic_DNA"/>
</dbReference>
<evidence type="ECO:0000313" key="1">
    <source>
        <dbReference type="EMBL" id="DAF49230.1"/>
    </source>
</evidence>